<dbReference type="Pfam" id="PF13308">
    <property type="entry name" value="YARHG"/>
    <property type="match status" value="1"/>
</dbReference>
<keyword evidence="4" id="KW-1185">Reference proteome</keyword>
<dbReference type="AlphaFoldDB" id="A0A504J441"/>
<dbReference type="InterPro" id="IPR025582">
    <property type="entry name" value="YARHG_dom"/>
</dbReference>
<dbReference type="RefSeq" id="WP_140595497.1">
    <property type="nucleotide sequence ID" value="NZ_VFWZ01000007.1"/>
</dbReference>
<accession>A0A504J441</accession>
<protein>
    <submittedName>
        <fullName evidence="3">YARHG domain-containing protein</fullName>
    </submittedName>
</protein>
<reference evidence="3 4" key="1">
    <citation type="submission" date="2019-06" db="EMBL/GenBank/DDBJ databases">
        <authorList>
            <person name="Meng X."/>
        </authorList>
    </citation>
    <scope>NUCLEOTIDE SEQUENCE [LARGE SCALE GENOMIC DNA]</scope>
    <source>
        <strain evidence="3 4">M625</strain>
    </source>
</reference>
<sequence>MKRLNIIYLIMFLVLSCNQSEKVVSKQEDKKDNSEKLLEEEELRKKSKKELRLLRNEIFARKGYVFKNEEIKNFFESKDWYQPQPNKKIELSEIEQLNVNLIKRIENDKLQCIYVIVKKIKSEFKNDNIDHLDIDTSYIPFLKEFVAEINVNAIIDSEENEYSKSYYFHKNWDWEDMDIDECEDEIFIHFGIESKTFIIQMNTCAIYKGEDEGEDDFVSEQNMIFEFKYEADCSYQFIRTGVAG</sequence>
<gene>
    <name evidence="3" type="ORF">FHK87_19480</name>
</gene>
<dbReference type="Proteomes" id="UP000315540">
    <property type="component" value="Unassembled WGS sequence"/>
</dbReference>
<organism evidence="3 4">
    <name type="scientific">Aquimarina algicola</name>
    <dbReference type="NCBI Taxonomy" id="2589995"/>
    <lineage>
        <taxon>Bacteria</taxon>
        <taxon>Pseudomonadati</taxon>
        <taxon>Bacteroidota</taxon>
        <taxon>Flavobacteriia</taxon>
        <taxon>Flavobacteriales</taxon>
        <taxon>Flavobacteriaceae</taxon>
        <taxon>Aquimarina</taxon>
    </lineage>
</organism>
<proteinExistence type="predicted"/>
<evidence type="ECO:0000256" key="1">
    <source>
        <dbReference type="SAM" id="Coils"/>
    </source>
</evidence>
<dbReference type="OrthoDB" id="353549at2"/>
<dbReference type="PROSITE" id="PS51257">
    <property type="entry name" value="PROKAR_LIPOPROTEIN"/>
    <property type="match status" value="1"/>
</dbReference>
<dbReference type="EMBL" id="VFWZ01000007">
    <property type="protein sequence ID" value="TPN83405.1"/>
    <property type="molecule type" value="Genomic_DNA"/>
</dbReference>
<evidence type="ECO:0000259" key="2">
    <source>
        <dbReference type="SMART" id="SM01324"/>
    </source>
</evidence>
<evidence type="ECO:0000313" key="3">
    <source>
        <dbReference type="EMBL" id="TPN83405.1"/>
    </source>
</evidence>
<feature type="coiled-coil region" evidence="1">
    <location>
        <begin position="24"/>
        <end position="57"/>
    </location>
</feature>
<evidence type="ECO:0000313" key="4">
    <source>
        <dbReference type="Proteomes" id="UP000315540"/>
    </source>
</evidence>
<dbReference type="SMART" id="SM01324">
    <property type="entry name" value="YARHG"/>
    <property type="match status" value="1"/>
</dbReference>
<keyword evidence="1" id="KW-0175">Coiled coil</keyword>
<name>A0A504J441_9FLAO</name>
<dbReference type="InterPro" id="IPR038434">
    <property type="entry name" value="YARHG_sf"/>
</dbReference>
<feature type="domain" description="YARHG" evidence="2">
    <location>
        <begin position="30"/>
        <end position="107"/>
    </location>
</feature>
<dbReference type="Gene3D" id="1.20.58.1690">
    <property type="match status" value="1"/>
</dbReference>
<comment type="caution">
    <text evidence="3">The sequence shown here is derived from an EMBL/GenBank/DDBJ whole genome shotgun (WGS) entry which is preliminary data.</text>
</comment>